<keyword evidence="7" id="KW-1185">Reference proteome</keyword>
<accession>A0AAP0ESB3</accession>
<evidence type="ECO:0000256" key="1">
    <source>
        <dbReference type="ARBA" id="ARBA00003534"/>
    </source>
</evidence>
<dbReference type="PANTHER" id="PTHR21562:SF5">
    <property type="entry name" value="PECTIN ACETYLESTERASE 12"/>
    <property type="match status" value="1"/>
</dbReference>
<name>A0AAP0ESB3_9MAGN</name>
<protein>
    <recommendedName>
        <fullName evidence="5">Pectin acetylesterase</fullName>
        <ecNumber evidence="5">3.1.1.-</ecNumber>
    </recommendedName>
</protein>
<comment type="subcellular location">
    <subcellularLocation>
        <location evidence="2 5">Secreted</location>
        <location evidence="2 5">Cell wall</location>
    </subcellularLocation>
</comment>
<evidence type="ECO:0000256" key="4">
    <source>
        <dbReference type="ARBA" id="ARBA00022512"/>
    </source>
</evidence>
<evidence type="ECO:0000256" key="5">
    <source>
        <dbReference type="RuleBase" id="RU363114"/>
    </source>
</evidence>
<keyword evidence="5" id="KW-0378">Hydrolase</keyword>
<dbReference type="EC" id="3.1.1.-" evidence="5"/>
<keyword evidence="5" id="KW-0964">Secreted</keyword>
<evidence type="ECO:0000313" key="7">
    <source>
        <dbReference type="Proteomes" id="UP001420932"/>
    </source>
</evidence>
<dbReference type="EMBL" id="JBBNAF010000011">
    <property type="protein sequence ID" value="KAK9098740.1"/>
    <property type="molecule type" value="Genomic_DNA"/>
</dbReference>
<keyword evidence="5" id="KW-0961">Cell wall biogenesis/degradation</keyword>
<evidence type="ECO:0000256" key="2">
    <source>
        <dbReference type="ARBA" id="ARBA00004191"/>
    </source>
</evidence>
<organism evidence="6 7">
    <name type="scientific">Stephania yunnanensis</name>
    <dbReference type="NCBI Taxonomy" id="152371"/>
    <lineage>
        <taxon>Eukaryota</taxon>
        <taxon>Viridiplantae</taxon>
        <taxon>Streptophyta</taxon>
        <taxon>Embryophyta</taxon>
        <taxon>Tracheophyta</taxon>
        <taxon>Spermatophyta</taxon>
        <taxon>Magnoliopsida</taxon>
        <taxon>Ranunculales</taxon>
        <taxon>Menispermaceae</taxon>
        <taxon>Menispermoideae</taxon>
        <taxon>Cissampelideae</taxon>
        <taxon>Stephania</taxon>
    </lineage>
</organism>
<comment type="caution">
    <text evidence="6">The sequence shown here is derived from an EMBL/GenBank/DDBJ whole genome shotgun (WGS) entry which is preliminary data.</text>
</comment>
<dbReference type="Pfam" id="PF03283">
    <property type="entry name" value="PAE"/>
    <property type="match status" value="1"/>
</dbReference>
<dbReference type="GO" id="GO:0071555">
    <property type="term" value="P:cell wall organization"/>
    <property type="evidence" value="ECO:0007669"/>
    <property type="project" value="TreeGrafter"/>
</dbReference>
<dbReference type="GO" id="GO:0009505">
    <property type="term" value="C:plant-type cell wall"/>
    <property type="evidence" value="ECO:0007669"/>
    <property type="project" value="TreeGrafter"/>
</dbReference>
<gene>
    <name evidence="6" type="ORF">Syun_025785</name>
</gene>
<proteinExistence type="inferred from homology"/>
<reference evidence="6 7" key="1">
    <citation type="submission" date="2024-01" db="EMBL/GenBank/DDBJ databases">
        <title>Genome assemblies of Stephania.</title>
        <authorList>
            <person name="Yang L."/>
        </authorList>
    </citation>
    <scope>NUCLEOTIDE SEQUENCE [LARGE SCALE GENOMIC DNA]</scope>
    <source>
        <strain evidence="6">YNDBR</strain>
        <tissue evidence="6">Leaf</tissue>
    </source>
</reference>
<comment type="function">
    <text evidence="1 5">Hydrolyzes acetyl esters in homogalacturonan regions of pectin. In type I primary cell wall, galacturonic acid residues of pectin can be acetylated at the O-2 and O-3 positions. Decreasing the degree of acetylation of pectin gels in vitro alters their physical properties.</text>
</comment>
<sequence>MRPSALPLPANGDWSLRSPKLSPLFAAPKPSSLLAVQSLEIVVELGVDLEIVTLDAHLEMRDGFRRHRIWLAGVEELMAQGMHSADQLPESLAPRAADPNNDWHDCKLNHARCKVSQIQFLQDDSPMIQDKSVALSVGEWFFDQLGVSAIDCPYLCDNTCHNLVFK</sequence>
<dbReference type="GO" id="GO:0052793">
    <property type="term" value="F:pectin acetylesterase activity"/>
    <property type="evidence" value="ECO:0007669"/>
    <property type="project" value="TreeGrafter"/>
</dbReference>
<dbReference type="Proteomes" id="UP001420932">
    <property type="component" value="Unassembled WGS sequence"/>
</dbReference>
<dbReference type="InterPro" id="IPR004963">
    <property type="entry name" value="PAE/NOTUM"/>
</dbReference>
<dbReference type="AlphaFoldDB" id="A0AAP0ESB3"/>
<evidence type="ECO:0000256" key="3">
    <source>
        <dbReference type="ARBA" id="ARBA00005784"/>
    </source>
</evidence>
<evidence type="ECO:0000313" key="6">
    <source>
        <dbReference type="EMBL" id="KAK9098740.1"/>
    </source>
</evidence>
<keyword evidence="4 5" id="KW-0134">Cell wall</keyword>
<dbReference type="PANTHER" id="PTHR21562">
    <property type="entry name" value="NOTUM-RELATED"/>
    <property type="match status" value="1"/>
</dbReference>
<comment type="similarity">
    <text evidence="3 5">Belongs to the pectinacetylesterase family.</text>
</comment>